<evidence type="ECO:0000313" key="3">
    <source>
        <dbReference type="EMBL" id="KAG8468497.1"/>
    </source>
</evidence>
<name>A0A8J5XU77_DIALT</name>
<feature type="region of interest" description="Disordered" evidence="1">
    <location>
        <begin position="316"/>
        <end position="372"/>
    </location>
</feature>
<sequence length="372" mass="38828">MLVSETSALESTMRSGELDRQFRRLSLYVDRLGNINMQATLIAGFAFSTTAPDVLEVIVDNKGPLSTIYVVLIFISISLSCWVVAVSLNTQIKAEKLAMEGPDGSVRYALAAIIKVSDLIAQLHSCAAACLGGAMLAIIWNYLQPAVAAILTFLLLLLFWHAAKYNQELDELFSLEGKRLVGRGEHLQRALLVAASEEEEREAQVYATQHATRGSRAAKCASCGGKGEPLLKGRSAAASAAAAALAAQRKRRSVVSFTGLPPPPRRETTMGSENEYAAEEASAREALFALRPPAVGVAGGAGGATGGGAGGGFSFFGTSLRWPQHGGGGSSGSRDAQSAKTAAQARSAQAPSAAEPEGSDSLRHSASSMSSS</sequence>
<keyword evidence="4" id="KW-1185">Reference proteome</keyword>
<keyword evidence="2" id="KW-1133">Transmembrane helix</keyword>
<dbReference type="EMBL" id="JAGTXO010000004">
    <property type="protein sequence ID" value="KAG8468497.1"/>
    <property type="molecule type" value="Genomic_DNA"/>
</dbReference>
<keyword evidence="2" id="KW-0472">Membrane</keyword>
<feature type="transmembrane region" description="Helical" evidence="2">
    <location>
        <begin position="68"/>
        <end position="88"/>
    </location>
</feature>
<protein>
    <submittedName>
        <fullName evidence="3">Uncharacterized protein</fullName>
    </submittedName>
</protein>
<dbReference type="AlphaFoldDB" id="A0A8J5XU77"/>
<comment type="caution">
    <text evidence="3">The sequence shown here is derived from an EMBL/GenBank/DDBJ whole genome shotgun (WGS) entry which is preliminary data.</text>
</comment>
<proteinExistence type="predicted"/>
<feature type="compositionally biased region" description="Low complexity" evidence="1">
    <location>
        <begin position="336"/>
        <end position="354"/>
    </location>
</feature>
<evidence type="ECO:0000256" key="2">
    <source>
        <dbReference type="SAM" id="Phobius"/>
    </source>
</evidence>
<organism evidence="3 4">
    <name type="scientific">Diacronema lutheri</name>
    <name type="common">Unicellular marine alga</name>
    <name type="synonym">Monochrysis lutheri</name>
    <dbReference type="NCBI Taxonomy" id="2081491"/>
    <lineage>
        <taxon>Eukaryota</taxon>
        <taxon>Haptista</taxon>
        <taxon>Haptophyta</taxon>
        <taxon>Pavlovophyceae</taxon>
        <taxon>Pavlovales</taxon>
        <taxon>Pavlovaceae</taxon>
        <taxon>Diacronema</taxon>
    </lineage>
</organism>
<accession>A0A8J5XU77</accession>
<gene>
    <name evidence="3" type="ORF">KFE25_013580</name>
</gene>
<evidence type="ECO:0000313" key="4">
    <source>
        <dbReference type="Proteomes" id="UP000751190"/>
    </source>
</evidence>
<feature type="transmembrane region" description="Helical" evidence="2">
    <location>
        <begin position="146"/>
        <end position="163"/>
    </location>
</feature>
<keyword evidence="2" id="KW-0812">Transmembrane</keyword>
<dbReference type="OrthoDB" id="10435431at2759"/>
<reference evidence="3" key="1">
    <citation type="submission" date="2021-05" db="EMBL/GenBank/DDBJ databases">
        <title>The genome of the haptophyte Pavlova lutheri (Diacronema luteri, Pavlovales) - a model for lipid biosynthesis in eukaryotic algae.</title>
        <authorList>
            <person name="Hulatt C.J."/>
            <person name="Posewitz M.C."/>
        </authorList>
    </citation>
    <scope>NUCLEOTIDE SEQUENCE</scope>
    <source>
        <strain evidence="3">NIVA-4/92</strain>
    </source>
</reference>
<evidence type="ECO:0000256" key="1">
    <source>
        <dbReference type="SAM" id="MobiDB-lite"/>
    </source>
</evidence>
<feature type="region of interest" description="Disordered" evidence="1">
    <location>
        <begin position="253"/>
        <end position="276"/>
    </location>
</feature>
<dbReference type="Proteomes" id="UP000751190">
    <property type="component" value="Unassembled WGS sequence"/>
</dbReference>